<dbReference type="PANTHER" id="PTHR24221">
    <property type="entry name" value="ATP-BINDING CASSETTE SUB-FAMILY B"/>
    <property type="match status" value="1"/>
</dbReference>
<keyword evidence="6 12" id="KW-0067">ATP-binding</keyword>
<dbReference type="RefSeq" id="WP_406699804.1">
    <property type="nucleotide sequence ID" value="NZ_CP155447.1"/>
</dbReference>
<dbReference type="InterPro" id="IPR027417">
    <property type="entry name" value="P-loop_NTPase"/>
</dbReference>
<evidence type="ECO:0000256" key="8">
    <source>
        <dbReference type="ARBA" id="ARBA00023136"/>
    </source>
</evidence>
<dbReference type="InterPro" id="IPR003439">
    <property type="entry name" value="ABC_transporter-like_ATP-bd"/>
</dbReference>
<dbReference type="InterPro" id="IPR017871">
    <property type="entry name" value="ABC_transporter-like_CS"/>
</dbReference>
<dbReference type="EMBL" id="CP155447">
    <property type="protein sequence ID" value="XBH06956.1"/>
    <property type="molecule type" value="Genomic_DNA"/>
</dbReference>
<keyword evidence="4 9" id="KW-0812">Transmembrane</keyword>
<evidence type="ECO:0000259" key="11">
    <source>
        <dbReference type="PROSITE" id="PS50929"/>
    </source>
</evidence>
<evidence type="ECO:0000259" key="10">
    <source>
        <dbReference type="PROSITE" id="PS50893"/>
    </source>
</evidence>
<dbReference type="PROSITE" id="PS50929">
    <property type="entry name" value="ABC_TM1F"/>
    <property type="match status" value="1"/>
</dbReference>
<sequence>MSDLPGVDQDDSDDDEGDDLELRFLAGFLRPYFKPYRSLGLGLAVVLVLETGFNCGFPLATRYLIDEGLLRRDYRVLTTTLSFLAVAAVAVALLGLVCDYLAARISSRIVGDIRQGLFGYLQSLPFSYYPRTPSGAILSRFSGDLVGLEGVLVSLIPWLVLPLLEVIYATVLMFWFSPWLGLLGLLVFPLTLWGPRLFAARALALGYEKRCREADLLNVVQENVGAQAVVKAFGLERHARDRMARCGTQWSGLAFRFNFYSSLVERSASTGGYLLHLLIFGVGSYWVFVGRLSLGTFVAFEGMFLSMSEALSYVTQFVPTLAQAAGSARHIDEIFAEQPDLVDPIDAAIAPRFSREIVFESVGFAYPGGPFRLENFSVRIPQGRHVALVGASGSGKSTILSLLLRFHDPTAGTIRIDGRDLRTVTRSSLRAQVGIVLQDSILFHTSILENIRLGDPTASLSQVESAARAAEIHDFVLSLPSGYETLVGERGSQLSGGQRQRIAIARALVRDPAILILDEATNALDYATEASLLATLRTVTQGRTVIQVTHRLASVIDADQIVMLDHGNVVDEGIHQNMVERGGLYADLLRQSGEKAPRTDSLERTL</sequence>
<feature type="transmembrane region" description="Helical" evidence="9">
    <location>
        <begin position="80"/>
        <end position="102"/>
    </location>
</feature>
<dbReference type="GO" id="GO:0005524">
    <property type="term" value="F:ATP binding"/>
    <property type="evidence" value="ECO:0007669"/>
    <property type="project" value="UniProtKB-KW"/>
</dbReference>
<evidence type="ECO:0000256" key="4">
    <source>
        <dbReference type="ARBA" id="ARBA00022692"/>
    </source>
</evidence>
<dbReference type="PANTHER" id="PTHR24221:SF654">
    <property type="entry name" value="ATP-BINDING CASSETTE SUB-FAMILY B MEMBER 6"/>
    <property type="match status" value="1"/>
</dbReference>
<dbReference type="Pfam" id="PF00664">
    <property type="entry name" value="ABC_membrane"/>
    <property type="match status" value="1"/>
</dbReference>
<evidence type="ECO:0000256" key="7">
    <source>
        <dbReference type="ARBA" id="ARBA00022989"/>
    </source>
</evidence>
<evidence type="ECO:0000256" key="6">
    <source>
        <dbReference type="ARBA" id="ARBA00022840"/>
    </source>
</evidence>
<dbReference type="PROSITE" id="PS50893">
    <property type="entry name" value="ABC_TRANSPORTER_2"/>
    <property type="match status" value="1"/>
</dbReference>
<dbReference type="GO" id="GO:0034040">
    <property type="term" value="F:ATPase-coupled lipid transmembrane transporter activity"/>
    <property type="evidence" value="ECO:0007669"/>
    <property type="project" value="TreeGrafter"/>
</dbReference>
<dbReference type="SUPFAM" id="SSF52540">
    <property type="entry name" value="P-loop containing nucleoside triphosphate hydrolases"/>
    <property type="match status" value="1"/>
</dbReference>
<reference evidence="12" key="1">
    <citation type="submission" date="2024-05" db="EMBL/GenBank/DDBJ databases">
        <title>Planctomycetes of the genus Singulisphaera possess chitinolytic capabilities.</title>
        <authorList>
            <person name="Ivanova A."/>
        </authorList>
    </citation>
    <scope>NUCLEOTIDE SEQUENCE</scope>
    <source>
        <strain evidence="12">Ch08T</strain>
    </source>
</reference>
<organism evidence="12">
    <name type="scientific">Singulisphaera sp. Ch08</name>
    <dbReference type="NCBI Taxonomy" id="3120278"/>
    <lineage>
        <taxon>Bacteria</taxon>
        <taxon>Pseudomonadati</taxon>
        <taxon>Planctomycetota</taxon>
        <taxon>Planctomycetia</taxon>
        <taxon>Isosphaerales</taxon>
        <taxon>Isosphaeraceae</taxon>
        <taxon>Singulisphaera</taxon>
    </lineage>
</organism>
<dbReference type="PROSITE" id="PS00211">
    <property type="entry name" value="ABC_TRANSPORTER_1"/>
    <property type="match status" value="1"/>
</dbReference>
<keyword evidence="2" id="KW-0813">Transport</keyword>
<dbReference type="InterPro" id="IPR003593">
    <property type="entry name" value="AAA+_ATPase"/>
</dbReference>
<name>A0AAU7CP86_9BACT</name>
<proteinExistence type="predicted"/>
<dbReference type="FunFam" id="3.40.50.300:FF:000221">
    <property type="entry name" value="Multidrug ABC transporter ATP-binding protein"/>
    <property type="match status" value="1"/>
</dbReference>
<gene>
    <name evidence="12" type="ORF">V5E97_13205</name>
</gene>
<dbReference type="InterPro" id="IPR011527">
    <property type="entry name" value="ABC1_TM_dom"/>
</dbReference>
<feature type="transmembrane region" description="Helical" evidence="9">
    <location>
        <begin position="39"/>
        <end position="60"/>
    </location>
</feature>
<accession>A0AAU7CP86</accession>
<dbReference type="SUPFAM" id="SSF90123">
    <property type="entry name" value="ABC transporter transmembrane region"/>
    <property type="match status" value="1"/>
</dbReference>
<evidence type="ECO:0000256" key="9">
    <source>
        <dbReference type="SAM" id="Phobius"/>
    </source>
</evidence>
<dbReference type="Gene3D" id="3.40.50.300">
    <property type="entry name" value="P-loop containing nucleotide triphosphate hydrolases"/>
    <property type="match status" value="1"/>
</dbReference>
<evidence type="ECO:0000256" key="2">
    <source>
        <dbReference type="ARBA" id="ARBA00022448"/>
    </source>
</evidence>
<dbReference type="SMART" id="SM00382">
    <property type="entry name" value="AAA"/>
    <property type="match status" value="1"/>
</dbReference>
<evidence type="ECO:0000256" key="3">
    <source>
        <dbReference type="ARBA" id="ARBA00022475"/>
    </source>
</evidence>
<dbReference type="GO" id="GO:0016887">
    <property type="term" value="F:ATP hydrolysis activity"/>
    <property type="evidence" value="ECO:0007669"/>
    <property type="project" value="InterPro"/>
</dbReference>
<protein>
    <submittedName>
        <fullName evidence="12">ABC transporter ATP-binding protein</fullName>
    </submittedName>
</protein>
<keyword evidence="5" id="KW-0547">Nucleotide-binding</keyword>
<evidence type="ECO:0000256" key="1">
    <source>
        <dbReference type="ARBA" id="ARBA00004651"/>
    </source>
</evidence>
<dbReference type="GO" id="GO:0005886">
    <property type="term" value="C:plasma membrane"/>
    <property type="evidence" value="ECO:0007669"/>
    <property type="project" value="UniProtKB-SubCell"/>
</dbReference>
<evidence type="ECO:0000313" key="12">
    <source>
        <dbReference type="EMBL" id="XBH06956.1"/>
    </source>
</evidence>
<dbReference type="GO" id="GO:0140359">
    <property type="term" value="F:ABC-type transporter activity"/>
    <property type="evidence" value="ECO:0007669"/>
    <property type="project" value="InterPro"/>
</dbReference>
<feature type="domain" description="ABC transmembrane type-1" evidence="11">
    <location>
        <begin position="41"/>
        <end position="323"/>
    </location>
</feature>
<evidence type="ECO:0000256" key="5">
    <source>
        <dbReference type="ARBA" id="ARBA00022741"/>
    </source>
</evidence>
<dbReference type="Pfam" id="PF00005">
    <property type="entry name" value="ABC_tran"/>
    <property type="match status" value="1"/>
</dbReference>
<feature type="domain" description="ABC transporter" evidence="10">
    <location>
        <begin position="357"/>
        <end position="591"/>
    </location>
</feature>
<keyword evidence="8 9" id="KW-0472">Membrane</keyword>
<dbReference type="InterPro" id="IPR039421">
    <property type="entry name" value="Type_1_exporter"/>
</dbReference>
<feature type="transmembrane region" description="Helical" evidence="9">
    <location>
        <begin position="141"/>
        <end position="160"/>
    </location>
</feature>
<feature type="transmembrane region" description="Helical" evidence="9">
    <location>
        <begin position="273"/>
        <end position="300"/>
    </location>
</feature>
<dbReference type="InterPro" id="IPR036640">
    <property type="entry name" value="ABC1_TM_sf"/>
</dbReference>
<comment type="subcellular location">
    <subcellularLocation>
        <location evidence="1">Cell membrane</location>
        <topology evidence="1">Multi-pass membrane protein</topology>
    </subcellularLocation>
</comment>
<dbReference type="CDD" id="cd07346">
    <property type="entry name" value="ABC_6TM_exporters"/>
    <property type="match status" value="1"/>
</dbReference>
<dbReference type="AlphaFoldDB" id="A0AAU7CP86"/>
<keyword evidence="7 9" id="KW-1133">Transmembrane helix</keyword>
<dbReference type="Gene3D" id="1.20.1560.10">
    <property type="entry name" value="ABC transporter type 1, transmembrane domain"/>
    <property type="match status" value="1"/>
</dbReference>
<feature type="transmembrane region" description="Helical" evidence="9">
    <location>
        <begin position="166"/>
        <end position="193"/>
    </location>
</feature>
<keyword evidence="3" id="KW-1003">Cell membrane</keyword>